<reference evidence="2" key="1">
    <citation type="submission" date="2020-11" db="EMBL/GenBank/DDBJ databases">
        <authorList>
            <consortium name="DOE Joint Genome Institute"/>
            <person name="Ahrendt S."/>
            <person name="Riley R."/>
            <person name="Andreopoulos W."/>
            <person name="Labutti K."/>
            <person name="Pangilinan J."/>
            <person name="Ruiz-Duenas F.J."/>
            <person name="Barrasa J.M."/>
            <person name="Sanchez-Garcia M."/>
            <person name="Camarero S."/>
            <person name="Miyauchi S."/>
            <person name="Serrano A."/>
            <person name="Linde D."/>
            <person name="Babiker R."/>
            <person name="Drula E."/>
            <person name="Ayuso-Fernandez I."/>
            <person name="Pacheco R."/>
            <person name="Padilla G."/>
            <person name="Ferreira P."/>
            <person name="Barriuso J."/>
            <person name="Kellner H."/>
            <person name="Castanera R."/>
            <person name="Alfaro M."/>
            <person name="Ramirez L."/>
            <person name="Pisabarro A.G."/>
            <person name="Kuo A."/>
            <person name="Tritt A."/>
            <person name="Lipzen A."/>
            <person name="He G."/>
            <person name="Yan M."/>
            <person name="Ng V."/>
            <person name="Cullen D."/>
            <person name="Martin F."/>
            <person name="Rosso M.-N."/>
            <person name="Henrissat B."/>
            <person name="Hibbett D."/>
            <person name="Martinez A.T."/>
            <person name="Grigoriev I.V."/>
        </authorList>
    </citation>
    <scope>NUCLEOTIDE SEQUENCE</scope>
    <source>
        <strain evidence="2">CBS 247.69</strain>
    </source>
</reference>
<dbReference type="CDD" id="cd00143">
    <property type="entry name" value="PP2Cc"/>
    <property type="match status" value="1"/>
</dbReference>
<dbReference type="Proteomes" id="UP000807353">
    <property type="component" value="Unassembled WGS sequence"/>
</dbReference>
<dbReference type="Gene3D" id="3.60.40.10">
    <property type="entry name" value="PPM-type phosphatase domain"/>
    <property type="match status" value="1"/>
</dbReference>
<dbReference type="PROSITE" id="PS51746">
    <property type="entry name" value="PPM_2"/>
    <property type="match status" value="1"/>
</dbReference>
<dbReference type="AlphaFoldDB" id="A0A9P5XZA0"/>
<feature type="domain" description="PPM-type phosphatase" evidence="1">
    <location>
        <begin position="44"/>
        <end position="410"/>
    </location>
</feature>
<dbReference type="SMART" id="SM00332">
    <property type="entry name" value="PP2Cc"/>
    <property type="match status" value="1"/>
</dbReference>
<evidence type="ECO:0000259" key="1">
    <source>
        <dbReference type="PROSITE" id="PS51746"/>
    </source>
</evidence>
<organism evidence="2 3">
    <name type="scientific">Collybia nuda</name>
    <dbReference type="NCBI Taxonomy" id="64659"/>
    <lineage>
        <taxon>Eukaryota</taxon>
        <taxon>Fungi</taxon>
        <taxon>Dikarya</taxon>
        <taxon>Basidiomycota</taxon>
        <taxon>Agaricomycotina</taxon>
        <taxon>Agaricomycetes</taxon>
        <taxon>Agaricomycetidae</taxon>
        <taxon>Agaricales</taxon>
        <taxon>Tricholomatineae</taxon>
        <taxon>Clitocybaceae</taxon>
        <taxon>Collybia</taxon>
    </lineage>
</organism>
<dbReference type="PANTHER" id="PTHR13832:SF827">
    <property type="entry name" value="PROTEIN PHOSPHATASE 1L"/>
    <property type="match status" value="1"/>
</dbReference>
<evidence type="ECO:0000313" key="3">
    <source>
        <dbReference type="Proteomes" id="UP000807353"/>
    </source>
</evidence>
<dbReference type="InterPro" id="IPR036457">
    <property type="entry name" value="PPM-type-like_dom_sf"/>
</dbReference>
<keyword evidence="3" id="KW-1185">Reference proteome</keyword>
<sequence>MARIPKYTDMGWPEQDALWTYNSLTEPLLSSELSRLSLAQSYGNTDCVSLQPCPDPEAKNQDRYSILDWKLKDGIWRFRAVFDGHAGHDTVDYILNSLPPIIEVALTDLVEKVGDNTLDPHSVSTLLVEAIALLDNTMTQDLLRLFPTPAVISALSDVEIDSIINDGKSGGVNSAIITRCMRGSTVLVSLLDPGEENLWVASLGDCQSVLARKRCNGDWEGLRLSSYHNGTEKTEKERIMKEHPGEMECVLDDRVLGAIAVTRAIGDHLFKLPAIYTNRIFMRKTPGFSISRKIDEFLGRNLTPPYISNRADIQHVALKSSEATDSFLVMFSDGLIDLYEEKDLDLDALAGYCAQVVGNAVGQGTRPCNLASSLLRDALGGTDEEKISRMLTVEMSCRWMDDTTIIVHKISD</sequence>
<protein>
    <submittedName>
        <fullName evidence="2">Protein serine threonine phosphatase 2C</fullName>
    </submittedName>
</protein>
<dbReference type="GO" id="GO:0004722">
    <property type="term" value="F:protein serine/threonine phosphatase activity"/>
    <property type="evidence" value="ECO:0007669"/>
    <property type="project" value="InterPro"/>
</dbReference>
<accession>A0A9P5XZA0</accession>
<dbReference type="Pfam" id="PF00481">
    <property type="entry name" value="PP2C"/>
    <property type="match status" value="1"/>
</dbReference>
<evidence type="ECO:0000313" key="2">
    <source>
        <dbReference type="EMBL" id="KAF9458441.1"/>
    </source>
</evidence>
<comment type="caution">
    <text evidence="2">The sequence shown here is derived from an EMBL/GenBank/DDBJ whole genome shotgun (WGS) entry which is preliminary data.</text>
</comment>
<name>A0A9P5XZA0_9AGAR</name>
<dbReference type="EMBL" id="MU150340">
    <property type="protein sequence ID" value="KAF9458441.1"/>
    <property type="molecule type" value="Genomic_DNA"/>
</dbReference>
<dbReference type="SUPFAM" id="SSF81606">
    <property type="entry name" value="PP2C-like"/>
    <property type="match status" value="1"/>
</dbReference>
<dbReference type="PANTHER" id="PTHR13832">
    <property type="entry name" value="PROTEIN PHOSPHATASE 2C"/>
    <property type="match status" value="1"/>
</dbReference>
<dbReference type="InterPro" id="IPR001932">
    <property type="entry name" value="PPM-type_phosphatase-like_dom"/>
</dbReference>
<proteinExistence type="predicted"/>
<dbReference type="InterPro" id="IPR015655">
    <property type="entry name" value="PP2C"/>
</dbReference>
<gene>
    <name evidence="2" type="ORF">BDZ94DRAFT_1270613</name>
</gene>
<dbReference type="OrthoDB" id="19329at2759"/>